<dbReference type="Proteomes" id="UP001209570">
    <property type="component" value="Unassembled WGS sequence"/>
</dbReference>
<dbReference type="PANTHER" id="PTHR10648:SF4">
    <property type="entry name" value="PROTEIN PHOSPHATASE 2 (FORMERLY 2A), REGULATORY SUBUNIT A, BETA ISOFORM-RELATED"/>
    <property type="match status" value="1"/>
</dbReference>
<dbReference type="AlphaFoldDB" id="A0AAD5L7R5"/>
<dbReference type="InterPro" id="IPR016024">
    <property type="entry name" value="ARM-type_fold"/>
</dbReference>
<keyword evidence="3" id="KW-1185">Reference proteome</keyword>
<dbReference type="InterPro" id="IPR011989">
    <property type="entry name" value="ARM-like"/>
</dbReference>
<dbReference type="SUPFAM" id="SSF48371">
    <property type="entry name" value="ARM repeat"/>
    <property type="match status" value="1"/>
</dbReference>
<dbReference type="GO" id="GO:0005634">
    <property type="term" value="C:nucleus"/>
    <property type="evidence" value="ECO:0007669"/>
    <property type="project" value="TreeGrafter"/>
</dbReference>
<evidence type="ECO:0000313" key="3">
    <source>
        <dbReference type="Proteomes" id="UP001209570"/>
    </source>
</evidence>
<organism evidence="2 3">
    <name type="scientific">Pythium insidiosum</name>
    <name type="common">Pythiosis disease agent</name>
    <dbReference type="NCBI Taxonomy" id="114742"/>
    <lineage>
        <taxon>Eukaryota</taxon>
        <taxon>Sar</taxon>
        <taxon>Stramenopiles</taxon>
        <taxon>Oomycota</taxon>
        <taxon>Peronosporomycetes</taxon>
        <taxon>Pythiales</taxon>
        <taxon>Pythiaceae</taxon>
        <taxon>Pythium</taxon>
    </lineage>
</organism>
<dbReference type="GO" id="GO:0005829">
    <property type="term" value="C:cytosol"/>
    <property type="evidence" value="ECO:0007669"/>
    <property type="project" value="TreeGrafter"/>
</dbReference>
<proteinExistence type="predicted"/>
<gene>
    <name evidence="2" type="ORF">P43SY_010654</name>
</gene>
<name>A0AAD5L7R5_PYTIN</name>
<dbReference type="Gene3D" id="1.25.10.10">
    <property type="entry name" value="Leucine-rich Repeat Variant"/>
    <property type="match status" value="1"/>
</dbReference>
<accession>A0AAD5L7R5</accession>
<evidence type="ECO:0000313" key="2">
    <source>
        <dbReference type="EMBL" id="KAJ0389977.1"/>
    </source>
</evidence>
<dbReference type="GO" id="GO:0000159">
    <property type="term" value="C:protein phosphatase type 2A complex"/>
    <property type="evidence" value="ECO:0007669"/>
    <property type="project" value="TreeGrafter"/>
</dbReference>
<dbReference type="GO" id="GO:0019888">
    <property type="term" value="F:protein phosphatase regulator activity"/>
    <property type="evidence" value="ECO:0007669"/>
    <property type="project" value="TreeGrafter"/>
</dbReference>
<reference evidence="2" key="1">
    <citation type="submission" date="2021-12" db="EMBL/GenBank/DDBJ databases">
        <title>Prjna785345.</title>
        <authorList>
            <person name="Rujirawat T."/>
            <person name="Krajaejun T."/>
        </authorList>
    </citation>
    <scope>NUCLEOTIDE SEQUENCE</scope>
    <source>
        <strain evidence="2">Pi057C3</strain>
    </source>
</reference>
<comment type="caution">
    <text evidence="2">The sequence shown here is derived from an EMBL/GenBank/DDBJ whole genome shotgun (WGS) entry which is preliminary data.</text>
</comment>
<dbReference type="InterPro" id="IPR051023">
    <property type="entry name" value="PP2A_Regulatory_Subunit_A"/>
</dbReference>
<protein>
    <submittedName>
        <fullName evidence="2">Uncharacterized protein</fullName>
    </submittedName>
</protein>
<dbReference type="EMBL" id="JAKCXM010002796">
    <property type="protein sequence ID" value="KAJ0389977.1"/>
    <property type="molecule type" value="Genomic_DNA"/>
</dbReference>
<sequence length="83" mass="9370">MAAPDDSLYPIAILVDELKHEDVQLRLNSIRKIHIIASALGPERTRDELLPFLNDSLDDEDEVLLVMAEELGNFVDVPRSATW</sequence>
<dbReference type="PANTHER" id="PTHR10648">
    <property type="entry name" value="SERINE/THREONINE-PROTEIN PHOSPHATASE PP2A 65 KDA REGULATORY SUBUNIT"/>
    <property type="match status" value="1"/>
</dbReference>
<evidence type="ECO:0000256" key="1">
    <source>
        <dbReference type="ARBA" id="ARBA00022737"/>
    </source>
</evidence>
<keyword evidence="1" id="KW-0677">Repeat</keyword>